<dbReference type="AlphaFoldDB" id="A0A0X8FCT7"/>
<dbReference type="InterPro" id="IPR018197">
    <property type="entry name" value="Glycerate_kinase_RE-like"/>
</dbReference>
<accession>A0A0X8FCT7</accession>
<dbReference type="Proteomes" id="UP000234239">
    <property type="component" value="Unassembled WGS sequence"/>
</dbReference>
<evidence type="ECO:0000256" key="4">
    <source>
        <dbReference type="PIRNR" id="PIRNR006078"/>
    </source>
</evidence>
<comment type="similarity">
    <text evidence="1 4">Belongs to the glycerate kinase type-1 family.</text>
</comment>
<dbReference type="EMBL" id="CP014160">
    <property type="protein sequence ID" value="AMB94162.1"/>
    <property type="molecule type" value="Genomic_DNA"/>
</dbReference>
<dbReference type="Gene3D" id="3.90.1510.10">
    <property type="entry name" value="Glycerate kinase, domain 2"/>
    <property type="match status" value="1"/>
</dbReference>
<reference evidence="6 8" key="1">
    <citation type="journal article" date="2016" name="Genome Announc.">
        <title>Complete Genome Sequences of Aerococcus christensenii CCUG 28831T, Aerococcus sanguinicola CCUG 43001T, Aerococcus urinae CCUG 36881T, Aerococcus urinaeequi CCUG 28094T, Aerococcus urinaehominis CCUG 42038 BT, and Aerococcus viridans CCUG 4311T.</title>
        <authorList>
            <person name="Carkaci D."/>
            <person name="Dargis R."/>
            <person name="Nielsen X.C."/>
            <person name="Skovgaard O."/>
            <person name="Fuursted K."/>
            <person name="Christensen J.J."/>
        </authorList>
    </citation>
    <scope>NUCLEOTIDE SEQUENCE [LARGE SCALE GENOMIC DNA]</scope>
    <source>
        <strain evidence="6 8">CCUG43001</strain>
    </source>
</reference>
<dbReference type="PANTHER" id="PTHR21599">
    <property type="entry name" value="GLYCERATE KINASE"/>
    <property type="match status" value="1"/>
</dbReference>
<dbReference type="Proteomes" id="UP000069912">
    <property type="component" value="Chromosome"/>
</dbReference>
<dbReference type="InterPro" id="IPR004381">
    <property type="entry name" value="Glycerate_kinase"/>
</dbReference>
<dbReference type="InterPro" id="IPR036129">
    <property type="entry name" value="Glycerate_kinase_sf"/>
</dbReference>
<dbReference type="PANTHER" id="PTHR21599:SF0">
    <property type="entry name" value="GLYCERATE KINASE"/>
    <property type="match status" value="1"/>
</dbReference>
<dbReference type="NCBIfam" id="TIGR00045">
    <property type="entry name" value="glycerate kinase"/>
    <property type="match status" value="1"/>
</dbReference>
<dbReference type="InterPro" id="IPR018193">
    <property type="entry name" value="Glyc_kinase_flavodox-like_fold"/>
</dbReference>
<reference evidence="7 9" key="3">
    <citation type="submission" date="2017-12" db="EMBL/GenBank/DDBJ databases">
        <title>Phylogenetic diversity of female urinary microbiome.</title>
        <authorList>
            <person name="Thomas-White K."/>
            <person name="Wolfe A.J."/>
        </authorList>
    </citation>
    <scope>NUCLEOTIDE SEQUENCE [LARGE SCALE GENOMIC DNA]</scope>
    <source>
        <strain evidence="7 9">UMB0139</strain>
    </source>
</reference>
<evidence type="ECO:0000313" key="7">
    <source>
        <dbReference type="EMBL" id="PKZ22253.1"/>
    </source>
</evidence>
<dbReference type="GO" id="GO:0008887">
    <property type="term" value="F:glycerate kinase activity"/>
    <property type="evidence" value="ECO:0007669"/>
    <property type="project" value="UniProtKB-UniRule"/>
</dbReference>
<keyword evidence="2 4" id="KW-0808">Transferase</keyword>
<reference evidence="8" key="2">
    <citation type="submission" date="2016-01" db="EMBL/GenBank/DDBJ databases">
        <title>Six Aerococcus type strain genome sequencing and assembly using PacBio and Illumina Hiseq.</title>
        <authorList>
            <person name="Carkaci D."/>
            <person name="Dargis R."/>
            <person name="Nielsen X.C."/>
            <person name="Skovgaard O."/>
            <person name="Fuursted K."/>
            <person name="Christensen J.J."/>
        </authorList>
    </citation>
    <scope>NUCLEOTIDE SEQUENCE [LARGE SCALE GENOMIC DNA]</scope>
    <source>
        <strain evidence="8">CCUG43001</strain>
    </source>
</reference>
<evidence type="ECO:0000256" key="5">
    <source>
        <dbReference type="SAM" id="Coils"/>
    </source>
</evidence>
<dbReference type="EMBL" id="PKGY01000002">
    <property type="protein sequence ID" value="PKZ22253.1"/>
    <property type="molecule type" value="Genomic_DNA"/>
</dbReference>
<evidence type="ECO:0000256" key="3">
    <source>
        <dbReference type="ARBA" id="ARBA00022777"/>
    </source>
</evidence>
<keyword evidence="3 4" id="KW-0418">Kinase</keyword>
<dbReference type="Gene3D" id="3.40.50.10350">
    <property type="entry name" value="Glycerate kinase, domain 1"/>
    <property type="match status" value="1"/>
</dbReference>
<evidence type="ECO:0000256" key="1">
    <source>
        <dbReference type="ARBA" id="ARBA00006284"/>
    </source>
</evidence>
<name>A0A0X8FCT7_9LACT</name>
<evidence type="ECO:0000313" key="6">
    <source>
        <dbReference type="EMBL" id="AMB94162.1"/>
    </source>
</evidence>
<dbReference type="RefSeq" id="WP_067974190.1">
    <property type="nucleotide sequence ID" value="NZ_CAJHKM010000001.1"/>
</dbReference>
<dbReference type="OrthoDB" id="9774290at2"/>
<dbReference type="KEGG" id="asan:AWM72_05035"/>
<gene>
    <name evidence="6" type="ORF">AWM72_05035</name>
    <name evidence="7" type="ORF">CYJ28_03850</name>
</gene>
<keyword evidence="8" id="KW-1185">Reference proteome</keyword>
<keyword evidence="5" id="KW-0175">Coiled coil</keyword>
<evidence type="ECO:0000313" key="8">
    <source>
        <dbReference type="Proteomes" id="UP000069912"/>
    </source>
</evidence>
<proteinExistence type="inferred from homology"/>
<dbReference type="GeneID" id="92903427"/>
<evidence type="ECO:0000313" key="9">
    <source>
        <dbReference type="Proteomes" id="UP000234239"/>
    </source>
</evidence>
<feature type="coiled-coil region" evidence="5">
    <location>
        <begin position="355"/>
        <end position="382"/>
    </location>
</feature>
<dbReference type="Pfam" id="PF02595">
    <property type="entry name" value="Gly_kinase"/>
    <property type="match status" value="1"/>
</dbReference>
<dbReference type="PIRSF" id="PIRSF006078">
    <property type="entry name" value="GlxK"/>
    <property type="match status" value="1"/>
</dbReference>
<dbReference type="GO" id="GO:0031388">
    <property type="term" value="P:organic acid phosphorylation"/>
    <property type="evidence" value="ECO:0007669"/>
    <property type="project" value="UniProtKB-UniRule"/>
</dbReference>
<dbReference type="SUPFAM" id="SSF110738">
    <property type="entry name" value="Glycerate kinase I"/>
    <property type="match status" value="1"/>
</dbReference>
<sequence length="382" mass="39202">MKIILAPDSFKDAVTAEEACQAMAAGIRRACPDAEILALPMADGGEGTVQALLAARGGKLERTSVTGPLPGQQVQAAWGRLADGETAVIEMAAASGLELVARADRNPWHTTTYGTGEVIRAALDAGCRKIILGIGGSATNDGGVGMAMALGGRFLDSQGQSIGLGGGTLSDLAHIDLSRLDPRLQDIEIIVASDVTNPLVGDQGVSAVFGPQKGADPDMVAALDRNLRQLATCAKKDLALAWDMAQCPGGGAAGGLGAGLMAFLGAKLQAGIDLVIEETQMVKHCQGADYIFTGEGSLDGQSVFGKTPQGVARVGHQAQVPVIALAGQIGEGAEALYEEGVQAIFAIGRGPSTLEEALAETAENLEQTCENVMRLLNRHANN</sequence>
<organism evidence="6 8">
    <name type="scientific">Aerococcus sanguinicola</name>
    <dbReference type="NCBI Taxonomy" id="119206"/>
    <lineage>
        <taxon>Bacteria</taxon>
        <taxon>Bacillati</taxon>
        <taxon>Bacillota</taxon>
        <taxon>Bacilli</taxon>
        <taxon>Lactobacillales</taxon>
        <taxon>Aerococcaceae</taxon>
        <taxon>Aerococcus</taxon>
    </lineage>
</organism>
<evidence type="ECO:0000256" key="2">
    <source>
        <dbReference type="ARBA" id="ARBA00022679"/>
    </source>
</evidence>
<protein>
    <submittedName>
        <fullName evidence="6">Glycerate kinase</fullName>
    </submittedName>
</protein>